<dbReference type="PANTHER" id="PTHR35895:SF1">
    <property type="entry name" value="LIPID-BINDING SERUM GLYCOPROTEIN C-TERMINAL DOMAIN-CONTAINING PROTEIN"/>
    <property type="match status" value="1"/>
</dbReference>
<dbReference type="OrthoDB" id="10039566at2759"/>
<feature type="compositionally biased region" description="Basic residues" evidence="1">
    <location>
        <begin position="70"/>
        <end position="79"/>
    </location>
</feature>
<dbReference type="GO" id="GO:0000329">
    <property type="term" value="C:fungal-type vacuole membrane"/>
    <property type="evidence" value="ECO:0007669"/>
    <property type="project" value="InterPro"/>
</dbReference>
<dbReference type="STRING" id="436010.A0A166MKG9"/>
<accession>A0A166MKG9</accession>
<gene>
    <name evidence="2" type="ORF">FIBSPDRAFT_951400</name>
</gene>
<protein>
    <submittedName>
        <fullName evidence="2">Uncharacterized protein</fullName>
    </submittedName>
</protein>
<dbReference type="EMBL" id="KV417528">
    <property type="protein sequence ID" value="KZP24091.1"/>
    <property type="molecule type" value="Genomic_DNA"/>
</dbReference>
<organism evidence="2 3">
    <name type="scientific">Athelia psychrophila</name>
    <dbReference type="NCBI Taxonomy" id="1759441"/>
    <lineage>
        <taxon>Eukaryota</taxon>
        <taxon>Fungi</taxon>
        <taxon>Dikarya</taxon>
        <taxon>Basidiomycota</taxon>
        <taxon>Agaricomycotina</taxon>
        <taxon>Agaricomycetes</taxon>
        <taxon>Agaricomycetidae</taxon>
        <taxon>Atheliales</taxon>
        <taxon>Atheliaceae</taxon>
        <taxon>Athelia</taxon>
    </lineage>
</organism>
<dbReference type="PANTHER" id="PTHR35895">
    <property type="entry name" value="CHROMOSOME 16, WHOLE GENOME SHOTGUN SEQUENCE"/>
    <property type="match status" value="1"/>
</dbReference>
<feature type="region of interest" description="Disordered" evidence="1">
    <location>
        <begin position="29"/>
        <end position="79"/>
    </location>
</feature>
<dbReference type="Proteomes" id="UP000076532">
    <property type="component" value="Unassembled WGS sequence"/>
</dbReference>
<sequence length="668" mass="70674">MQLKCITPLKAAWLPKASSARQLCTRRRFGNDHSGDFGRQPTRLTSTSSFARYSDAGHDPRYRPADPRGHPGHQHPHAERHRYHQNLTPGSINNVNLSPRPIVAEAHQNITSPVVPLAFNLNPMVIIELKLDTAAANVVDLGPLVALFNVALSEPNFVTSITSYVDAGPAVGNQFDVYSAILAALKGLKVNLAIESSLKLDEYPTNLSFNQTGLHPLYRTVGGADLVFTGANITNLTDTGFSLALAGSLTNIGPLDAKITFSEPVIVNWEGTDIANIALPPVCAAANTGVPTYNPDGQLTILDLDAFTTFTSYLLHAESFTWTIHTDKLTVEALGTVFNNVNLSKNVTLLAFNELPGVTISNFMLPSNDPTGGIHIDNNPSIPSPSFSLQNLGIDLGIATFLAYYGGVEVGPLRGRIIPQNGTNADTIGQLFTQYLQADAIILEVQGQSVTPEGASAPITWLSNAFQTLNISVILQDHSFQIIESIAINNFQVEIETAAEAFAPLLMLPSAPSVGGVSTGNVADLPLTFSNVTFQALNDGAMQVLFQAITDTPGGDLTLAGTANVTVKTTSGDIPIGDIAFNVPSSLAGINGFGGTAGLSGLSVSGSGGTGGDQFVIAPLTTTLQNPSNVSLTTNDIALPVIYQGVQLGRAAISPFYLIHYPCSRWPI</sequence>
<name>A0A166MKG9_9AGAM</name>
<dbReference type="InterPro" id="IPR046368">
    <property type="entry name" value="Tag1"/>
</dbReference>
<dbReference type="Pfam" id="PF12505">
    <property type="entry name" value="DUF3712"/>
    <property type="match status" value="2"/>
</dbReference>
<evidence type="ECO:0000256" key="1">
    <source>
        <dbReference type="SAM" id="MobiDB-lite"/>
    </source>
</evidence>
<evidence type="ECO:0000313" key="2">
    <source>
        <dbReference type="EMBL" id="KZP24091.1"/>
    </source>
</evidence>
<keyword evidence="3" id="KW-1185">Reference proteome</keyword>
<feature type="compositionally biased region" description="Polar residues" evidence="1">
    <location>
        <begin position="42"/>
        <end position="51"/>
    </location>
</feature>
<feature type="compositionally biased region" description="Basic and acidic residues" evidence="1">
    <location>
        <begin position="55"/>
        <end position="69"/>
    </location>
</feature>
<dbReference type="AlphaFoldDB" id="A0A166MKG9"/>
<evidence type="ECO:0000313" key="3">
    <source>
        <dbReference type="Proteomes" id="UP000076532"/>
    </source>
</evidence>
<proteinExistence type="predicted"/>
<reference evidence="2 3" key="1">
    <citation type="journal article" date="2016" name="Mol. Biol. Evol.">
        <title>Comparative Genomics of Early-Diverging Mushroom-Forming Fungi Provides Insights into the Origins of Lignocellulose Decay Capabilities.</title>
        <authorList>
            <person name="Nagy L.G."/>
            <person name="Riley R."/>
            <person name="Tritt A."/>
            <person name="Adam C."/>
            <person name="Daum C."/>
            <person name="Floudas D."/>
            <person name="Sun H."/>
            <person name="Yadav J.S."/>
            <person name="Pangilinan J."/>
            <person name="Larsson K.H."/>
            <person name="Matsuura K."/>
            <person name="Barry K."/>
            <person name="Labutti K."/>
            <person name="Kuo R."/>
            <person name="Ohm R.A."/>
            <person name="Bhattacharya S.S."/>
            <person name="Shirouzu T."/>
            <person name="Yoshinaga Y."/>
            <person name="Martin F.M."/>
            <person name="Grigoriev I.V."/>
            <person name="Hibbett D.S."/>
        </authorList>
    </citation>
    <scope>NUCLEOTIDE SEQUENCE [LARGE SCALE GENOMIC DNA]</scope>
    <source>
        <strain evidence="2 3">CBS 109695</strain>
    </source>
</reference>
<dbReference type="InterPro" id="IPR022185">
    <property type="entry name" value="DUF3712"/>
</dbReference>